<reference evidence="5 6" key="1">
    <citation type="submission" date="2019-06" db="EMBL/GenBank/DDBJ databases">
        <title>Draft genome of Aliikangiella marina GYP-15.</title>
        <authorList>
            <person name="Wang G."/>
        </authorList>
    </citation>
    <scope>NUCLEOTIDE SEQUENCE [LARGE SCALE GENOMIC DNA]</scope>
    <source>
        <strain evidence="5 6">GYP-15</strain>
    </source>
</reference>
<dbReference type="RefSeq" id="WP_142888556.1">
    <property type="nucleotide sequence ID" value="NZ_VIKR01000001.1"/>
</dbReference>
<protein>
    <recommendedName>
        <fullName evidence="4">Peptidase C58 YopT-type domain-containing protein</fullName>
    </recommendedName>
</protein>
<gene>
    <name evidence="5" type="ORF">FLL45_04410</name>
</gene>
<dbReference type="OrthoDB" id="7300477at2"/>
<feature type="domain" description="Peptidase C58 YopT-type" evidence="4">
    <location>
        <begin position="25"/>
        <end position="229"/>
    </location>
</feature>
<dbReference type="AlphaFoldDB" id="A0A545TJ48"/>
<dbReference type="InterPro" id="IPR038765">
    <property type="entry name" value="Papain-like_cys_pep_sf"/>
</dbReference>
<name>A0A545TJ48_9GAMM</name>
<dbReference type="GO" id="GO:0006508">
    <property type="term" value="P:proteolysis"/>
    <property type="evidence" value="ECO:0007669"/>
    <property type="project" value="UniProtKB-KW"/>
</dbReference>
<organism evidence="5 6">
    <name type="scientific">Aliikangiella marina</name>
    <dbReference type="NCBI Taxonomy" id="1712262"/>
    <lineage>
        <taxon>Bacteria</taxon>
        <taxon>Pseudomonadati</taxon>
        <taxon>Pseudomonadota</taxon>
        <taxon>Gammaproteobacteria</taxon>
        <taxon>Oceanospirillales</taxon>
        <taxon>Pleioneaceae</taxon>
        <taxon>Aliikangiella</taxon>
    </lineage>
</organism>
<dbReference type="Gene3D" id="3.90.70.20">
    <property type="match status" value="1"/>
</dbReference>
<dbReference type="SUPFAM" id="SSF54001">
    <property type="entry name" value="Cysteine proteinases"/>
    <property type="match status" value="1"/>
</dbReference>
<keyword evidence="3" id="KW-0788">Thiol protease</keyword>
<dbReference type="Pfam" id="PF03543">
    <property type="entry name" value="Peptidase_C58"/>
    <property type="match status" value="1"/>
</dbReference>
<proteinExistence type="predicted"/>
<evidence type="ECO:0000313" key="6">
    <source>
        <dbReference type="Proteomes" id="UP000317839"/>
    </source>
</evidence>
<evidence type="ECO:0000256" key="1">
    <source>
        <dbReference type="ARBA" id="ARBA00022670"/>
    </source>
</evidence>
<dbReference type="EMBL" id="VIKR01000001">
    <property type="protein sequence ID" value="TQV77196.1"/>
    <property type="molecule type" value="Genomic_DNA"/>
</dbReference>
<dbReference type="InterPro" id="IPR006473">
    <property type="entry name" value="Peptidase_C58_Yopt"/>
</dbReference>
<keyword evidence="1" id="KW-0645">Protease</keyword>
<evidence type="ECO:0000256" key="3">
    <source>
        <dbReference type="ARBA" id="ARBA00022807"/>
    </source>
</evidence>
<dbReference type="GO" id="GO:0004197">
    <property type="term" value="F:cysteine-type endopeptidase activity"/>
    <property type="evidence" value="ECO:0007669"/>
    <property type="project" value="InterPro"/>
</dbReference>
<sequence>MTFSCSQKFVQKDYRTAVGLVGGGLEGLCVTLCAKWCHLILSDTLDTWSNPTTSAPMRFQNFYSPALIDALGKEQRVSNARLNRMKEATDGLEKMLMVAKIMGQQGLGQERQPLIDAVSDTVPELEHRGDNIPRQILSRFGCTNVGAPAQVGWGNLANSLNEKHCYAIVFQTQNGQHAIAAYVSGGVFNHDYHIFDPNFGEFKATDKASATRLLQTLGDRYGKPQHARLFQMRL</sequence>
<evidence type="ECO:0000259" key="4">
    <source>
        <dbReference type="Pfam" id="PF03543"/>
    </source>
</evidence>
<accession>A0A545TJ48</accession>
<evidence type="ECO:0000313" key="5">
    <source>
        <dbReference type="EMBL" id="TQV77196.1"/>
    </source>
</evidence>
<evidence type="ECO:0000256" key="2">
    <source>
        <dbReference type="ARBA" id="ARBA00022801"/>
    </source>
</evidence>
<comment type="caution">
    <text evidence="5">The sequence shown here is derived from an EMBL/GenBank/DDBJ whole genome shotgun (WGS) entry which is preliminary data.</text>
</comment>
<keyword evidence="6" id="KW-1185">Reference proteome</keyword>
<keyword evidence="2" id="KW-0378">Hydrolase</keyword>
<dbReference type="Proteomes" id="UP000317839">
    <property type="component" value="Unassembled WGS sequence"/>
</dbReference>